<evidence type="ECO:0000313" key="3">
    <source>
        <dbReference type="Proteomes" id="UP000245697"/>
    </source>
</evidence>
<name>A0A316FIT6_9ACTN</name>
<keyword evidence="2" id="KW-0489">Methyltransferase</keyword>
<dbReference type="GO" id="GO:0008757">
    <property type="term" value="F:S-adenosylmethionine-dependent methyltransferase activity"/>
    <property type="evidence" value="ECO:0007669"/>
    <property type="project" value="InterPro"/>
</dbReference>
<reference evidence="2 3" key="1">
    <citation type="submission" date="2018-05" db="EMBL/GenBank/DDBJ databases">
        <title>Genomic Encyclopedia of Archaeal and Bacterial Type Strains, Phase II (KMG-II): from individual species to whole genera.</title>
        <authorList>
            <person name="Goeker M."/>
        </authorList>
    </citation>
    <scope>NUCLEOTIDE SEQUENCE [LARGE SCALE GENOMIC DNA]</scope>
    <source>
        <strain evidence="2 3">DSM 45184</strain>
    </source>
</reference>
<comment type="caution">
    <text evidence="2">The sequence shown here is derived from an EMBL/GenBank/DDBJ whole genome shotgun (WGS) entry which is preliminary data.</text>
</comment>
<evidence type="ECO:0000313" key="2">
    <source>
        <dbReference type="EMBL" id="PWK48193.1"/>
    </source>
</evidence>
<organism evidence="2 3">
    <name type="scientific">Actinoplanes xinjiangensis</name>
    <dbReference type="NCBI Taxonomy" id="512350"/>
    <lineage>
        <taxon>Bacteria</taxon>
        <taxon>Bacillati</taxon>
        <taxon>Actinomycetota</taxon>
        <taxon>Actinomycetes</taxon>
        <taxon>Micromonosporales</taxon>
        <taxon>Micromonosporaceae</taxon>
        <taxon>Actinoplanes</taxon>
    </lineage>
</organism>
<dbReference type="InterPro" id="IPR013216">
    <property type="entry name" value="Methyltransf_11"/>
</dbReference>
<feature type="domain" description="Methyltransferase type 11" evidence="1">
    <location>
        <begin position="59"/>
        <end position="149"/>
    </location>
</feature>
<dbReference type="InterPro" id="IPR050508">
    <property type="entry name" value="Methyltransf_Superfamily"/>
</dbReference>
<sequence length="287" mass="30085">MTADGRVPEPVETTAFDEYERVQWAGRATAFAGSYAALCAHPAGALLDAARTGAGDRVLDVGTGIGTVAALACSRGARVTAVDAEPSMVEMARRRVPGAEVRRATLPRLPFADGAFDVAVANFVINHVGDPVAAVRELRRVVRPGGHVAVTIWPYPPPPAQRLWGTIFDAAGVERPADLPRVAPDRDFPRTADGLTALLGRAGLTDAGCETVVWNHRTDPASWWAGPASGIGAHGAVMQRQDAATVDRIRIEYDRHTAAHRGADGLLSLSTAALLASAVVTPESAVP</sequence>
<dbReference type="EMBL" id="QGGR01000006">
    <property type="protein sequence ID" value="PWK48193.1"/>
    <property type="molecule type" value="Genomic_DNA"/>
</dbReference>
<dbReference type="GO" id="GO:0032259">
    <property type="term" value="P:methylation"/>
    <property type="evidence" value="ECO:0007669"/>
    <property type="project" value="UniProtKB-KW"/>
</dbReference>
<dbReference type="InterPro" id="IPR029063">
    <property type="entry name" value="SAM-dependent_MTases_sf"/>
</dbReference>
<dbReference type="AlphaFoldDB" id="A0A316FIT6"/>
<dbReference type="Pfam" id="PF08241">
    <property type="entry name" value="Methyltransf_11"/>
    <property type="match status" value="1"/>
</dbReference>
<gene>
    <name evidence="2" type="ORF">BC793_106223</name>
</gene>
<dbReference type="OrthoDB" id="448116at2"/>
<accession>A0A316FIT6</accession>
<dbReference type="CDD" id="cd02440">
    <property type="entry name" value="AdoMet_MTases"/>
    <property type="match status" value="1"/>
</dbReference>
<dbReference type="PANTHER" id="PTHR42912:SF93">
    <property type="entry name" value="N6-ADENOSINE-METHYLTRANSFERASE TMT1A"/>
    <property type="match status" value="1"/>
</dbReference>
<dbReference type="Gene3D" id="3.40.50.150">
    <property type="entry name" value="Vaccinia Virus protein VP39"/>
    <property type="match status" value="1"/>
</dbReference>
<dbReference type="PANTHER" id="PTHR42912">
    <property type="entry name" value="METHYLTRANSFERASE"/>
    <property type="match status" value="1"/>
</dbReference>
<dbReference type="RefSeq" id="WP_109593250.1">
    <property type="nucleotide sequence ID" value="NZ_BONA01000039.1"/>
</dbReference>
<protein>
    <submittedName>
        <fullName evidence="2">Methyltransferase family protein</fullName>
    </submittedName>
</protein>
<keyword evidence="2" id="KW-0808">Transferase</keyword>
<evidence type="ECO:0000259" key="1">
    <source>
        <dbReference type="Pfam" id="PF08241"/>
    </source>
</evidence>
<proteinExistence type="predicted"/>
<keyword evidence="3" id="KW-1185">Reference proteome</keyword>
<dbReference type="Proteomes" id="UP000245697">
    <property type="component" value="Unassembled WGS sequence"/>
</dbReference>
<dbReference type="SUPFAM" id="SSF53335">
    <property type="entry name" value="S-adenosyl-L-methionine-dependent methyltransferases"/>
    <property type="match status" value="1"/>
</dbReference>